<dbReference type="Proteomes" id="UP001596138">
    <property type="component" value="Unassembled WGS sequence"/>
</dbReference>
<dbReference type="InterPro" id="IPR018392">
    <property type="entry name" value="LysM"/>
</dbReference>
<evidence type="ECO:0000313" key="2">
    <source>
        <dbReference type="EMBL" id="MFC6238009.1"/>
    </source>
</evidence>
<dbReference type="InterPro" id="IPR036779">
    <property type="entry name" value="LysM_dom_sf"/>
</dbReference>
<evidence type="ECO:0000313" key="3">
    <source>
        <dbReference type="Proteomes" id="UP001596138"/>
    </source>
</evidence>
<gene>
    <name evidence="2" type="ORF">ACFQGU_08970</name>
</gene>
<dbReference type="PROSITE" id="PS51782">
    <property type="entry name" value="LYSM"/>
    <property type="match status" value="1"/>
</dbReference>
<sequence length="121" mass="12400">MATISISAPALYSRPASRTSSPVRLTDRGRRLARTAVVLLALLTVLAFGLAGRMPASAGDSAPVAATTTVVVQPGQTLWGIAQTVAPNDDVRATIERLVSLNNLEGTTVVPGQKLVVPAAG</sequence>
<dbReference type="CDD" id="cd00118">
    <property type="entry name" value="LysM"/>
    <property type="match status" value="1"/>
</dbReference>
<dbReference type="Gene3D" id="3.10.350.10">
    <property type="entry name" value="LysM domain"/>
    <property type="match status" value="1"/>
</dbReference>
<comment type="caution">
    <text evidence="2">The sequence shown here is derived from an EMBL/GenBank/DDBJ whole genome shotgun (WGS) entry which is preliminary data.</text>
</comment>
<dbReference type="Pfam" id="PF01476">
    <property type="entry name" value="LysM"/>
    <property type="match status" value="1"/>
</dbReference>
<name>A0ABW1T161_9ACTN</name>
<organism evidence="2 3">
    <name type="scientific">Longivirga aurantiaca</name>
    <dbReference type="NCBI Taxonomy" id="1837743"/>
    <lineage>
        <taxon>Bacteria</taxon>
        <taxon>Bacillati</taxon>
        <taxon>Actinomycetota</taxon>
        <taxon>Actinomycetes</taxon>
        <taxon>Sporichthyales</taxon>
        <taxon>Sporichthyaceae</taxon>
        <taxon>Longivirga</taxon>
    </lineage>
</organism>
<keyword evidence="3" id="KW-1185">Reference proteome</keyword>
<dbReference type="EMBL" id="JBHSTI010000008">
    <property type="protein sequence ID" value="MFC6238009.1"/>
    <property type="molecule type" value="Genomic_DNA"/>
</dbReference>
<dbReference type="SMART" id="SM00257">
    <property type="entry name" value="LysM"/>
    <property type="match status" value="1"/>
</dbReference>
<dbReference type="SUPFAM" id="SSF54106">
    <property type="entry name" value="LysM domain"/>
    <property type="match status" value="1"/>
</dbReference>
<protein>
    <submittedName>
        <fullName evidence="2">LysM peptidoglycan-binding domain-containing protein</fullName>
    </submittedName>
</protein>
<reference evidence="3" key="1">
    <citation type="journal article" date="2019" name="Int. J. Syst. Evol. Microbiol.">
        <title>The Global Catalogue of Microorganisms (GCM) 10K type strain sequencing project: providing services to taxonomists for standard genome sequencing and annotation.</title>
        <authorList>
            <consortium name="The Broad Institute Genomics Platform"/>
            <consortium name="The Broad Institute Genome Sequencing Center for Infectious Disease"/>
            <person name="Wu L."/>
            <person name="Ma J."/>
        </authorList>
    </citation>
    <scope>NUCLEOTIDE SEQUENCE [LARGE SCALE GENOMIC DNA]</scope>
    <source>
        <strain evidence="3">CGMCC 4.7317</strain>
    </source>
</reference>
<dbReference type="RefSeq" id="WP_386765829.1">
    <property type="nucleotide sequence ID" value="NZ_JBHSTI010000008.1"/>
</dbReference>
<accession>A0ABW1T161</accession>
<evidence type="ECO:0000259" key="1">
    <source>
        <dbReference type="PROSITE" id="PS51782"/>
    </source>
</evidence>
<proteinExistence type="predicted"/>
<feature type="domain" description="LysM" evidence="1">
    <location>
        <begin position="68"/>
        <end position="117"/>
    </location>
</feature>